<comment type="catalytic activity">
    <reaction evidence="11">
        <text>a long-chain 2,3-saturated fatty acyl-CoA + oxidized [electron-transfer flavoprotein] + H(+) = a long-chain (2E)-enoyl-CoA + reduced [electron-transfer flavoprotein]</text>
        <dbReference type="Rhea" id="RHEA:17721"/>
        <dbReference type="Rhea" id="RHEA-COMP:10685"/>
        <dbReference type="Rhea" id="RHEA-COMP:10686"/>
        <dbReference type="ChEBI" id="CHEBI:15378"/>
        <dbReference type="ChEBI" id="CHEBI:57692"/>
        <dbReference type="ChEBI" id="CHEBI:58307"/>
        <dbReference type="ChEBI" id="CHEBI:83721"/>
        <dbReference type="ChEBI" id="CHEBI:83727"/>
        <dbReference type="EC" id="1.3.8.8"/>
    </reaction>
</comment>
<dbReference type="PANTHER" id="PTHR48083">
    <property type="entry name" value="MEDIUM-CHAIN SPECIFIC ACYL-COA DEHYDROGENASE, MITOCHONDRIAL-RELATED"/>
    <property type="match status" value="1"/>
</dbReference>
<dbReference type="Pfam" id="PF09317">
    <property type="entry name" value="ACDH_C"/>
    <property type="match status" value="1"/>
</dbReference>
<gene>
    <name evidence="16" type="ORF">KJI95_15620</name>
</gene>
<protein>
    <recommendedName>
        <fullName evidence="6">Acyl-coenzyme A dehydrogenase</fullName>
        <ecNumber evidence="4">1.3.8.7</ecNumber>
        <ecNumber evidence="5">1.3.8.8</ecNumber>
    </recommendedName>
</protein>
<evidence type="ECO:0000256" key="6">
    <source>
        <dbReference type="ARBA" id="ARBA00020144"/>
    </source>
</evidence>
<dbReference type="RefSeq" id="WP_214508131.1">
    <property type="nucleotide sequence ID" value="NZ_JAHEPS010000007.1"/>
</dbReference>
<dbReference type="InterPro" id="IPR037069">
    <property type="entry name" value="AcylCoA_DH/ox_N_sf"/>
</dbReference>
<keyword evidence="9" id="KW-0560">Oxidoreductase</keyword>
<evidence type="ECO:0000313" key="17">
    <source>
        <dbReference type="Proteomes" id="UP001195903"/>
    </source>
</evidence>
<evidence type="ECO:0000256" key="2">
    <source>
        <dbReference type="ARBA" id="ARBA00005005"/>
    </source>
</evidence>
<evidence type="ECO:0000259" key="13">
    <source>
        <dbReference type="Pfam" id="PF02770"/>
    </source>
</evidence>
<evidence type="ECO:0000259" key="12">
    <source>
        <dbReference type="Pfam" id="PF00441"/>
    </source>
</evidence>
<dbReference type="Gene3D" id="2.40.110.10">
    <property type="entry name" value="Butyryl-CoA Dehydrogenase, subunit A, domain 2"/>
    <property type="match status" value="1"/>
</dbReference>
<evidence type="ECO:0000256" key="1">
    <source>
        <dbReference type="ARBA" id="ARBA00001974"/>
    </source>
</evidence>
<dbReference type="InterPro" id="IPR050741">
    <property type="entry name" value="Acyl-CoA_dehydrogenase"/>
</dbReference>
<dbReference type="Gene3D" id="1.10.540.10">
    <property type="entry name" value="Acyl-CoA dehydrogenase/oxidase, N-terminal domain"/>
    <property type="match status" value="1"/>
</dbReference>
<comment type="caution">
    <text evidence="16">The sequence shown here is derived from an EMBL/GenBank/DDBJ whole genome shotgun (WGS) entry which is preliminary data.</text>
</comment>
<dbReference type="InterPro" id="IPR046373">
    <property type="entry name" value="Acyl-CoA_Oxase/DH_mid-dom_sf"/>
</dbReference>
<comment type="cofactor">
    <cofactor evidence="1">
        <name>FAD</name>
        <dbReference type="ChEBI" id="CHEBI:57692"/>
    </cofactor>
</comment>
<dbReference type="EC" id="1.3.8.8" evidence="5"/>
<dbReference type="InterPro" id="IPR009100">
    <property type="entry name" value="AcylCoA_DH/oxidase_NM_dom_sf"/>
</dbReference>
<sequence length="759" mass="82889">MFTLLLLIVAAIVVLFAVKDLRIKFITKPVFAFFKRVLPPLSDTEREAMEAGDVWWEGELFRGKPNWEALHSYGKSSLTAEEKEFLDNQVMKALTMIDDYDIVHNRKDLPPELWDYFKKEGFFALIIPKKYGGKGFSAYANSTIVAKLASRSVSAAVTVMVPNSLGPGELLTHYGTKEQKERWLPALAIGDEIPCFALTGPEAGSDAGAIPDVGIVKRGNFNGEDVLGLELSWNKRYITLAPVATVLGLAFQMKDPDGLLGDKKHIGITCALIPTNHPGVEIGNRHNPLNMAFMNGTTRGDKVFIPLDWIIGGPQYAGKGWRMLVECLSAGRGISLPALATASGHMATKTTTAYSYVRKQFGMSIGHFEGVQEALARIIGNTYQLEAARRLTTTGIDLKVKPSVVTAIAKYHMTEMGRAVMNDAMDIQSGKGIQLGPKNYLAHGYMANPISITVEGANILTRSLMIFGQGATRCHPYVLAEMEAAGMENYHEALARFDDLLLGHMGYASRNAVASLVHALSGSRFASTPVSGETKRYYQHMGRISSALAIMTDMAMLILGGELKRREMLSARLGDVLSELYLASATLKLFEDNGRQHDDLPVVHYVMQTRLQNAAKALEDAVRNFPFKPVAWILRALVFPLGNHFNGPSDKLASTVVEGLLKPGPVRERLTFLCPNFEGDTGGIAEVEEAFLAQYECRGIYKKIRAAQKEGKLKAKGMSAAVVAKALEAGVIDAKEAEALSRADASRLAAINVDEFEAL</sequence>
<feature type="domain" description="Acyl-CoA oxidase/dehydrogenase middle" evidence="13">
    <location>
        <begin position="195"/>
        <end position="294"/>
    </location>
</feature>
<dbReference type="InterPro" id="IPR006091">
    <property type="entry name" value="Acyl-CoA_Oxase/DH_mid-dom"/>
</dbReference>
<evidence type="ECO:0000256" key="5">
    <source>
        <dbReference type="ARBA" id="ARBA00012040"/>
    </source>
</evidence>
<dbReference type="Pfam" id="PF02771">
    <property type="entry name" value="Acyl-CoA_dh_N"/>
    <property type="match status" value="1"/>
</dbReference>
<comment type="pathway">
    <text evidence="2">Lipid metabolism; fatty acid beta-oxidation.</text>
</comment>
<dbReference type="InterPro" id="IPR013786">
    <property type="entry name" value="AcylCoA_DH/ox_N"/>
</dbReference>
<feature type="domain" description="Acyl-CoA dehydrogenase C-terminal bacterial-type" evidence="15">
    <location>
        <begin position="472"/>
        <end position="756"/>
    </location>
</feature>
<keyword evidence="17" id="KW-1185">Reference proteome</keyword>
<evidence type="ECO:0000256" key="11">
    <source>
        <dbReference type="ARBA" id="ARBA00049247"/>
    </source>
</evidence>
<evidence type="ECO:0000256" key="3">
    <source>
        <dbReference type="ARBA" id="ARBA00009347"/>
    </source>
</evidence>
<evidence type="ECO:0000256" key="9">
    <source>
        <dbReference type="ARBA" id="ARBA00023002"/>
    </source>
</evidence>
<dbReference type="Pfam" id="PF02770">
    <property type="entry name" value="Acyl-CoA_dh_M"/>
    <property type="match status" value="1"/>
</dbReference>
<evidence type="ECO:0000259" key="14">
    <source>
        <dbReference type="Pfam" id="PF02771"/>
    </source>
</evidence>
<evidence type="ECO:0000259" key="15">
    <source>
        <dbReference type="Pfam" id="PF09317"/>
    </source>
</evidence>
<reference evidence="16 17" key="1">
    <citation type="submission" date="2021-05" db="EMBL/GenBank/DDBJ databases">
        <title>Shewanella sp. JM162201.</title>
        <authorList>
            <person name="Xu S."/>
            <person name="Li A."/>
        </authorList>
    </citation>
    <scope>NUCLEOTIDE SEQUENCE [LARGE SCALE GENOMIC DNA]</scope>
    <source>
        <strain evidence="16 17">JM162201</strain>
    </source>
</reference>
<dbReference type="EMBL" id="JAHEPS010000007">
    <property type="protein sequence ID" value="MBT1445931.1"/>
    <property type="molecule type" value="Genomic_DNA"/>
</dbReference>
<feature type="domain" description="Acyl-CoA dehydrogenase/oxidase N-terminal" evidence="14">
    <location>
        <begin position="83"/>
        <end position="190"/>
    </location>
</feature>
<dbReference type="PANTHER" id="PTHR48083:SF33">
    <property type="entry name" value="ACYL-COENZYME A DEHYDROGENASE"/>
    <property type="match status" value="1"/>
</dbReference>
<feature type="domain" description="Acyl-CoA dehydrogenase/oxidase C-terminal" evidence="12">
    <location>
        <begin position="318"/>
        <end position="458"/>
    </location>
</feature>
<proteinExistence type="inferred from homology"/>
<evidence type="ECO:0000256" key="8">
    <source>
        <dbReference type="ARBA" id="ARBA00022827"/>
    </source>
</evidence>
<evidence type="ECO:0000256" key="7">
    <source>
        <dbReference type="ARBA" id="ARBA00022630"/>
    </source>
</evidence>
<dbReference type="EC" id="1.3.8.7" evidence="4"/>
<dbReference type="InterPro" id="IPR009075">
    <property type="entry name" value="AcylCo_DH/oxidase_C"/>
</dbReference>
<evidence type="ECO:0000313" key="16">
    <source>
        <dbReference type="EMBL" id="MBT1445931.1"/>
    </source>
</evidence>
<dbReference type="SUPFAM" id="SSF47203">
    <property type="entry name" value="Acyl-CoA dehydrogenase C-terminal domain-like"/>
    <property type="match status" value="1"/>
</dbReference>
<comment type="catalytic activity">
    <reaction evidence="10">
        <text>a medium-chain 2,3-saturated fatty acyl-CoA + oxidized [electron-transfer flavoprotein] + H(+) = a medium-chain (2E)-enoyl-CoA + reduced [electron-transfer flavoprotein]</text>
        <dbReference type="Rhea" id="RHEA:14477"/>
        <dbReference type="Rhea" id="RHEA-COMP:10685"/>
        <dbReference type="Rhea" id="RHEA-COMP:10686"/>
        <dbReference type="ChEBI" id="CHEBI:15378"/>
        <dbReference type="ChEBI" id="CHEBI:57692"/>
        <dbReference type="ChEBI" id="CHEBI:58307"/>
        <dbReference type="ChEBI" id="CHEBI:83723"/>
        <dbReference type="ChEBI" id="CHEBI:83726"/>
        <dbReference type="EC" id="1.3.8.7"/>
    </reaction>
</comment>
<dbReference type="SUPFAM" id="SSF56645">
    <property type="entry name" value="Acyl-CoA dehydrogenase NM domain-like"/>
    <property type="match status" value="1"/>
</dbReference>
<evidence type="ECO:0000256" key="4">
    <source>
        <dbReference type="ARBA" id="ARBA00012033"/>
    </source>
</evidence>
<dbReference type="Proteomes" id="UP001195903">
    <property type="component" value="Unassembled WGS sequence"/>
</dbReference>
<dbReference type="Gene3D" id="1.20.140.10">
    <property type="entry name" value="Butyryl-CoA Dehydrogenase, subunit A, domain 3"/>
    <property type="match status" value="1"/>
</dbReference>
<keyword evidence="7" id="KW-0285">Flavoprotein</keyword>
<accession>A0ABS5V878</accession>
<keyword evidence="8" id="KW-0274">FAD</keyword>
<dbReference type="NCBIfam" id="NF007000">
    <property type="entry name" value="PRK09463.1"/>
    <property type="match status" value="1"/>
</dbReference>
<evidence type="ECO:0000256" key="10">
    <source>
        <dbReference type="ARBA" id="ARBA00047882"/>
    </source>
</evidence>
<comment type="similarity">
    <text evidence="3">Belongs to the acyl-CoA dehydrogenase family.</text>
</comment>
<organism evidence="16 17">
    <name type="scientific">Shewanella jiangmenensis</name>
    <dbReference type="NCBI Taxonomy" id="2837387"/>
    <lineage>
        <taxon>Bacteria</taxon>
        <taxon>Pseudomonadati</taxon>
        <taxon>Pseudomonadota</taxon>
        <taxon>Gammaproteobacteria</taxon>
        <taxon>Alteromonadales</taxon>
        <taxon>Shewanellaceae</taxon>
        <taxon>Shewanella</taxon>
    </lineage>
</organism>
<dbReference type="Pfam" id="PF00441">
    <property type="entry name" value="Acyl-CoA_dh_1"/>
    <property type="match status" value="1"/>
</dbReference>
<dbReference type="InterPro" id="IPR036250">
    <property type="entry name" value="AcylCo_DH-like_C"/>
</dbReference>
<dbReference type="NCBIfam" id="NF009586">
    <property type="entry name" value="PRK13026.1"/>
    <property type="match status" value="1"/>
</dbReference>
<name>A0ABS5V878_9GAMM</name>
<dbReference type="InterPro" id="IPR015396">
    <property type="entry name" value="FadE_C"/>
</dbReference>